<dbReference type="OrthoDB" id="411871at2759"/>
<accession>A0A4C1ZSR0</accession>
<reference evidence="1 2" key="1">
    <citation type="journal article" date="2019" name="Commun. Biol.">
        <title>The bagworm genome reveals a unique fibroin gene that provides high tensile strength.</title>
        <authorList>
            <person name="Kono N."/>
            <person name="Nakamura H."/>
            <person name="Ohtoshi R."/>
            <person name="Tomita M."/>
            <person name="Numata K."/>
            <person name="Arakawa K."/>
        </authorList>
    </citation>
    <scope>NUCLEOTIDE SEQUENCE [LARGE SCALE GENOMIC DNA]</scope>
</reference>
<evidence type="ECO:0000313" key="1">
    <source>
        <dbReference type="EMBL" id="GBP90708.1"/>
    </source>
</evidence>
<comment type="caution">
    <text evidence="1">The sequence shown here is derived from an EMBL/GenBank/DDBJ whole genome shotgun (WGS) entry which is preliminary data.</text>
</comment>
<name>A0A4C1ZSR0_EUMVA</name>
<dbReference type="EMBL" id="BGZK01002105">
    <property type="protein sequence ID" value="GBP90708.1"/>
    <property type="molecule type" value="Genomic_DNA"/>
</dbReference>
<keyword evidence="2" id="KW-1185">Reference proteome</keyword>
<dbReference type="Proteomes" id="UP000299102">
    <property type="component" value="Unassembled WGS sequence"/>
</dbReference>
<protein>
    <submittedName>
        <fullName evidence="1">Uncharacterized protein</fullName>
    </submittedName>
</protein>
<gene>
    <name evidence="1" type="ORF">EVAR_67017_1</name>
</gene>
<proteinExistence type="predicted"/>
<dbReference type="AlphaFoldDB" id="A0A4C1ZSR0"/>
<sequence>MNYARKMSEKEMTKGCVQGFIGGATFWNIILDSLLNELCDKQVHYQMIVEMWLGLSLTDRSDLCRKKPTVCCGPSCYLESETSSKIRSKKKVKLSCLRGSCSTTSLSYKRPASRSSL</sequence>
<organism evidence="1 2">
    <name type="scientific">Eumeta variegata</name>
    <name type="common">Bagworm moth</name>
    <name type="synonym">Eumeta japonica</name>
    <dbReference type="NCBI Taxonomy" id="151549"/>
    <lineage>
        <taxon>Eukaryota</taxon>
        <taxon>Metazoa</taxon>
        <taxon>Ecdysozoa</taxon>
        <taxon>Arthropoda</taxon>
        <taxon>Hexapoda</taxon>
        <taxon>Insecta</taxon>
        <taxon>Pterygota</taxon>
        <taxon>Neoptera</taxon>
        <taxon>Endopterygota</taxon>
        <taxon>Lepidoptera</taxon>
        <taxon>Glossata</taxon>
        <taxon>Ditrysia</taxon>
        <taxon>Tineoidea</taxon>
        <taxon>Psychidae</taxon>
        <taxon>Oiketicinae</taxon>
        <taxon>Eumeta</taxon>
    </lineage>
</organism>
<evidence type="ECO:0000313" key="2">
    <source>
        <dbReference type="Proteomes" id="UP000299102"/>
    </source>
</evidence>